<organism evidence="8 9">
    <name type="scientific">Actinocorallia longicatena</name>
    <dbReference type="NCBI Taxonomy" id="111803"/>
    <lineage>
        <taxon>Bacteria</taxon>
        <taxon>Bacillati</taxon>
        <taxon>Actinomycetota</taxon>
        <taxon>Actinomycetes</taxon>
        <taxon>Streptosporangiales</taxon>
        <taxon>Thermomonosporaceae</taxon>
        <taxon>Actinocorallia</taxon>
    </lineage>
</organism>
<evidence type="ECO:0000313" key="8">
    <source>
        <dbReference type="EMBL" id="GAA3207574.1"/>
    </source>
</evidence>
<dbReference type="SMART" id="SM00220">
    <property type="entry name" value="S_TKc"/>
    <property type="match status" value="1"/>
</dbReference>
<dbReference type="EC" id="2.7.11.1" evidence="1"/>
<feature type="region of interest" description="Disordered" evidence="6">
    <location>
        <begin position="378"/>
        <end position="414"/>
    </location>
</feature>
<dbReference type="PANTHER" id="PTHR43671">
    <property type="entry name" value="SERINE/THREONINE-PROTEIN KINASE NEK"/>
    <property type="match status" value="1"/>
</dbReference>
<feature type="region of interest" description="Disordered" evidence="6">
    <location>
        <begin position="280"/>
        <end position="349"/>
    </location>
</feature>
<dbReference type="Proteomes" id="UP001501237">
    <property type="component" value="Unassembled WGS sequence"/>
</dbReference>
<sequence>MKNEDPALLAGYTLRGRLGEGGQGVVYLGEDGAGRQAAVKLLRPGFTEDAGMLERFIREAETAQRVAPFCTAQILDSGTFEGRPYIVTEFIDGPSLHDAVVEGGPKSGADLHRLAIGTITALTAIHEAGIVHRDLKPRNVLLAPDGPRVIDFGIAKALDVTSSLTGAPIGTPAYIAPEILAGEPAESACDLFSWGCTIAFAAQGGSPFEANSLPAVINKILNLTPDLSGMSEPLRSIVGSCLSKEPAQRPTAERVLLSLLQRPTLAPGVLAEAAAAASQAAPPPAPAPTFKTPEPAGTFPPPPATTMPGGRPYQQHYQPGPQFPGPPQSGWTPPQTHPASWPAPRPPGRAGKGPLVAVAALLALMIGGGAYYVSTTKGDDNLLGGSLPTTRVTTGGDRPGRTASSSPRAQEPGKTAYFSDATGLSGAFTSAIGSPLKIKRLVIYPDYAMLTAEDPKKKGNVDSYLLRGTVGEPRPEMLAGDEKTQLTKYLFPITSVDFSVVPKLVKDTTKRLAYDDLKISHIILEVDLPWSSGVTWKVYGGSERESGYVKYTLKGRFMQSFT</sequence>
<dbReference type="Gene3D" id="1.10.510.10">
    <property type="entry name" value="Transferase(Phosphotransferase) domain 1"/>
    <property type="match status" value="1"/>
</dbReference>
<dbReference type="Gene3D" id="3.30.200.20">
    <property type="entry name" value="Phosphorylase Kinase, domain 1"/>
    <property type="match status" value="1"/>
</dbReference>
<dbReference type="InterPro" id="IPR050660">
    <property type="entry name" value="NEK_Ser/Thr_kinase"/>
</dbReference>
<dbReference type="InterPro" id="IPR000719">
    <property type="entry name" value="Prot_kinase_dom"/>
</dbReference>
<evidence type="ECO:0000256" key="3">
    <source>
        <dbReference type="ARBA" id="ARBA00022741"/>
    </source>
</evidence>
<keyword evidence="5" id="KW-0067">ATP-binding</keyword>
<feature type="compositionally biased region" description="Low complexity" evidence="6">
    <location>
        <begin position="288"/>
        <end position="297"/>
    </location>
</feature>
<dbReference type="InterPro" id="IPR008271">
    <property type="entry name" value="Ser/Thr_kinase_AS"/>
</dbReference>
<evidence type="ECO:0000256" key="6">
    <source>
        <dbReference type="SAM" id="MobiDB-lite"/>
    </source>
</evidence>
<reference evidence="9" key="1">
    <citation type="journal article" date="2019" name="Int. J. Syst. Evol. Microbiol.">
        <title>The Global Catalogue of Microorganisms (GCM) 10K type strain sequencing project: providing services to taxonomists for standard genome sequencing and annotation.</title>
        <authorList>
            <consortium name="The Broad Institute Genomics Platform"/>
            <consortium name="The Broad Institute Genome Sequencing Center for Infectious Disease"/>
            <person name="Wu L."/>
            <person name="Ma J."/>
        </authorList>
    </citation>
    <scope>NUCLEOTIDE SEQUENCE [LARGE SCALE GENOMIC DNA]</scope>
    <source>
        <strain evidence="9">JCM 9377</strain>
    </source>
</reference>
<evidence type="ECO:0000259" key="7">
    <source>
        <dbReference type="PROSITE" id="PS50011"/>
    </source>
</evidence>
<keyword evidence="9" id="KW-1185">Reference proteome</keyword>
<evidence type="ECO:0000256" key="1">
    <source>
        <dbReference type="ARBA" id="ARBA00012513"/>
    </source>
</evidence>
<gene>
    <name evidence="8" type="ORF">GCM10010468_23950</name>
</gene>
<keyword evidence="3" id="KW-0547">Nucleotide-binding</keyword>
<evidence type="ECO:0000256" key="4">
    <source>
        <dbReference type="ARBA" id="ARBA00022777"/>
    </source>
</evidence>
<dbReference type="Pfam" id="PF00069">
    <property type="entry name" value="Pkinase"/>
    <property type="match status" value="1"/>
</dbReference>
<dbReference type="PANTHER" id="PTHR43671:SF13">
    <property type="entry name" value="SERINE_THREONINE-PROTEIN KINASE NEK2"/>
    <property type="match status" value="1"/>
</dbReference>
<evidence type="ECO:0000256" key="5">
    <source>
        <dbReference type="ARBA" id="ARBA00022840"/>
    </source>
</evidence>
<comment type="caution">
    <text evidence="8">The sequence shown here is derived from an EMBL/GenBank/DDBJ whole genome shotgun (WGS) entry which is preliminary data.</text>
</comment>
<keyword evidence="4" id="KW-0418">Kinase</keyword>
<keyword evidence="2" id="KW-0808">Transferase</keyword>
<accession>A0ABP6Q7S0</accession>
<dbReference type="PROSITE" id="PS50011">
    <property type="entry name" value="PROTEIN_KINASE_DOM"/>
    <property type="match status" value="1"/>
</dbReference>
<proteinExistence type="predicted"/>
<protein>
    <recommendedName>
        <fullName evidence="1">non-specific serine/threonine protein kinase</fullName>
        <ecNumber evidence="1">2.7.11.1</ecNumber>
    </recommendedName>
</protein>
<dbReference type="CDD" id="cd14014">
    <property type="entry name" value="STKc_PknB_like"/>
    <property type="match status" value="1"/>
</dbReference>
<feature type="compositionally biased region" description="Low complexity" evidence="6">
    <location>
        <begin position="306"/>
        <end position="320"/>
    </location>
</feature>
<evidence type="ECO:0000313" key="9">
    <source>
        <dbReference type="Proteomes" id="UP001501237"/>
    </source>
</evidence>
<dbReference type="InterPro" id="IPR011009">
    <property type="entry name" value="Kinase-like_dom_sf"/>
</dbReference>
<dbReference type="EMBL" id="BAAAUV010000005">
    <property type="protein sequence ID" value="GAA3207574.1"/>
    <property type="molecule type" value="Genomic_DNA"/>
</dbReference>
<dbReference type="SUPFAM" id="SSF56112">
    <property type="entry name" value="Protein kinase-like (PK-like)"/>
    <property type="match status" value="1"/>
</dbReference>
<evidence type="ECO:0000256" key="2">
    <source>
        <dbReference type="ARBA" id="ARBA00022679"/>
    </source>
</evidence>
<dbReference type="PROSITE" id="PS00108">
    <property type="entry name" value="PROTEIN_KINASE_ST"/>
    <property type="match status" value="1"/>
</dbReference>
<feature type="domain" description="Protein kinase" evidence="7">
    <location>
        <begin position="12"/>
        <end position="265"/>
    </location>
</feature>
<name>A0ABP6Q7S0_9ACTN</name>